<dbReference type="GO" id="GO:0009263">
    <property type="term" value="P:deoxyribonucleotide biosynthetic process"/>
    <property type="evidence" value="ECO:0007669"/>
    <property type="project" value="InterPro"/>
</dbReference>
<dbReference type="EMBL" id="VSWD01000002">
    <property type="protein sequence ID" value="KAK3107253.1"/>
    <property type="molecule type" value="Genomic_DNA"/>
</dbReference>
<dbReference type="PANTHER" id="PTHR23409:SF21">
    <property type="entry name" value="CAPSID PROTEIN"/>
    <property type="match status" value="1"/>
</dbReference>
<proteinExistence type="predicted"/>
<accession>A0AA89CD97</accession>
<dbReference type="GO" id="GO:0005829">
    <property type="term" value="C:cytosol"/>
    <property type="evidence" value="ECO:0007669"/>
    <property type="project" value="TreeGrafter"/>
</dbReference>
<keyword evidence="2" id="KW-1185">Reference proteome</keyword>
<protein>
    <submittedName>
        <fullName evidence="1">Uncharacterized protein</fullName>
    </submittedName>
</protein>
<dbReference type="InterPro" id="IPR000358">
    <property type="entry name" value="RNR_small_fam"/>
</dbReference>
<dbReference type="AlphaFoldDB" id="A0AA89CD97"/>
<dbReference type="GO" id="GO:0004748">
    <property type="term" value="F:ribonucleoside-diphosphate reductase activity, thioredoxin disulfide as acceptor"/>
    <property type="evidence" value="ECO:0007669"/>
    <property type="project" value="TreeGrafter"/>
</dbReference>
<organism evidence="1 2">
    <name type="scientific">Pinctada imbricata</name>
    <name type="common">Atlantic pearl-oyster</name>
    <name type="synonym">Pinctada martensii</name>
    <dbReference type="NCBI Taxonomy" id="66713"/>
    <lineage>
        <taxon>Eukaryota</taxon>
        <taxon>Metazoa</taxon>
        <taxon>Spiralia</taxon>
        <taxon>Lophotrochozoa</taxon>
        <taxon>Mollusca</taxon>
        <taxon>Bivalvia</taxon>
        <taxon>Autobranchia</taxon>
        <taxon>Pteriomorphia</taxon>
        <taxon>Pterioida</taxon>
        <taxon>Pterioidea</taxon>
        <taxon>Pteriidae</taxon>
        <taxon>Pinctada</taxon>
    </lineage>
</organism>
<evidence type="ECO:0000313" key="1">
    <source>
        <dbReference type="EMBL" id="KAK3107253.1"/>
    </source>
</evidence>
<dbReference type="PANTHER" id="PTHR23409">
    <property type="entry name" value="RIBONUCLEOSIDE-DIPHOSPHATE REDUCTASE SMALL CHAIN"/>
    <property type="match status" value="1"/>
</dbReference>
<gene>
    <name evidence="1" type="ORF">FSP39_010338</name>
</gene>
<dbReference type="Proteomes" id="UP001186944">
    <property type="component" value="Unassembled WGS sequence"/>
</dbReference>
<comment type="caution">
    <text evidence="1">The sequence shown here is derived from an EMBL/GenBank/DDBJ whole genome shotgun (WGS) entry which is preliminary data.</text>
</comment>
<evidence type="ECO:0000313" key="2">
    <source>
        <dbReference type="Proteomes" id="UP001186944"/>
    </source>
</evidence>
<name>A0AA89CD97_PINIB</name>
<sequence length="441" mass="49713">MATLAPEHFQEAQPSGLMLFSLPPTQTAIERKYYQEVRPISHVSGNAPIEFLVSGQNGMEYVDLKKSKLYMKTKIVHANGSNLLDTEYVSTINFIMQTMFSELDVTLQGKSITSTTSHHPYRCMIETLLSYSDEAKKSQLTSQLFYKDESGHLDDNDVLNGQNLALYERHNFFAQGKSLDMEGCLLSDIFAMDRFILNQVAIGVRLYRSKDSFCLMTNELGPDFRIEIEDIVLKVCKLQVNPAVIYGHAEIMKTMPALYPYTRTEVKMMAIPAGQVTLTWDNMFQGVRPNKLVIGFVESEAVAGSYSKNPFNFQHFNLNRIGVYVDNVPVGGEALRLNFSDATGINSVPAFTNMFEVVGKWMEDTGNQLNRQDIHQGYALYCFEIEPDFAPDTNYLSLLKQGNTRIEAQFSQALPSPTTCIVYATFPALFTITNTRDVIVQ</sequence>
<reference evidence="1" key="1">
    <citation type="submission" date="2019-08" db="EMBL/GenBank/DDBJ databases">
        <title>The improved chromosome-level genome for the pearl oyster Pinctada fucata martensii using PacBio sequencing and Hi-C.</title>
        <authorList>
            <person name="Zheng Z."/>
        </authorList>
    </citation>
    <scope>NUCLEOTIDE SEQUENCE</scope>
    <source>
        <strain evidence="1">ZZ-2019</strain>
        <tissue evidence="1">Adductor muscle</tissue>
    </source>
</reference>